<dbReference type="AlphaFoldDB" id="A0AAU7KB04"/>
<accession>A0AAU7KB04</accession>
<dbReference type="EMBL" id="CP157485">
    <property type="protein sequence ID" value="XBO49224.1"/>
    <property type="molecule type" value="Genomic_DNA"/>
</dbReference>
<dbReference type="Pfam" id="PF12244">
    <property type="entry name" value="DUF3606"/>
    <property type="match status" value="1"/>
</dbReference>
<name>A0AAU7KB04_9SPHI</name>
<reference evidence="1" key="1">
    <citation type="submission" date="2024-05" db="EMBL/GenBank/DDBJ databases">
        <authorList>
            <person name="Kim S."/>
            <person name="Heo J."/>
            <person name="Choi H."/>
            <person name="Choi Y."/>
            <person name="Kwon S.-W."/>
            <person name="Kim Y."/>
        </authorList>
    </citation>
    <scope>NUCLEOTIDE SEQUENCE</scope>
    <source>
        <strain evidence="1">KACC 23697</strain>
    </source>
</reference>
<sequence length="57" mass="6490">MDDKQKTDHADRARINVNEAYELDYWSNKFGVSKDKLKAAVETVGASARAVEDYLKK</sequence>
<protein>
    <submittedName>
        <fullName evidence="1">DUF3606 domain-containing protein</fullName>
    </submittedName>
</protein>
<gene>
    <name evidence="1" type="ORF">ABEG20_06370</name>
</gene>
<proteinExistence type="predicted"/>
<organism evidence="1">
    <name type="scientific">Pedobacter sp. KACC 23697</name>
    <dbReference type="NCBI Taxonomy" id="3149230"/>
    <lineage>
        <taxon>Bacteria</taxon>
        <taxon>Pseudomonadati</taxon>
        <taxon>Bacteroidota</taxon>
        <taxon>Sphingobacteriia</taxon>
        <taxon>Sphingobacteriales</taxon>
        <taxon>Sphingobacteriaceae</taxon>
        <taxon>Pedobacter</taxon>
    </lineage>
</organism>
<dbReference type="InterPro" id="IPR022037">
    <property type="entry name" value="DUF3606"/>
</dbReference>
<evidence type="ECO:0000313" key="1">
    <source>
        <dbReference type="EMBL" id="XBO49224.1"/>
    </source>
</evidence>
<dbReference type="RefSeq" id="WP_406826553.1">
    <property type="nucleotide sequence ID" value="NZ_CP157485.1"/>
</dbReference>